<evidence type="ECO:0000313" key="2">
    <source>
        <dbReference type="Proteomes" id="UP001434883"/>
    </source>
</evidence>
<sequence length="111" mass="12246">MSFSRIIGPAQFGCPAKSVTNPTHVRFFNVGILIKRFQIFQKVHDAVLSNKVSRILGMKQAHTITVRLPYSTVGISVFSLYSSIVSQQTHLRVCCLKAHALSHLSEAFGSS</sequence>
<name>A0ABV0QM19_9TELE</name>
<proteinExistence type="predicted"/>
<gene>
    <name evidence="1" type="ORF">XENOCAPTIV_027035</name>
</gene>
<comment type="caution">
    <text evidence="1">The sequence shown here is derived from an EMBL/GenBank/DDBJ whole genome shotgun (WGS) entry which is preliminary data.</text>
</comment>
<keyword evidence="2" id="KW-1185">Reference proteome</keyword>
<organism evidence="1 2">
    <name type="scientific">Xenoophorus captivus</name>
    <dbReference type="NCBI Taxonomy" id="1517983"/>
    <lineage>
        <taxon>Eukaryota</taxon>
        <taxon>Metazoa</taxon>
        <taxon>Chordata</taxon>
        <taxon>Craniata</taxon>
        <taxon>Vertebrata</taxon>
        <taxon>Euteleostomi</taxon>
        <taxon>Actinopterygii</taxon>
        <taxon>Neopterygii</taxon>
        <taxon>Teleostei</taxon>
        <taxon>Neoteleostei</taxon>
        <taxon>Acanthomorphata</taxon>
        <taxon>Ovalentaria</taxon>
        <taxon>Atherinomorphae</taxon>
        <taxon>Cyprinodontiformes</taxon>
        <taxon>Goodeidae</taxon>
        <taxon>Xenoophorus</taxon>
    </lineage>
</organism>
<reference evidence="1 2" key="1">
    <citation type="submission" date="2021-06" db="EMBL/GenBank/DDBJ databases">
        <authorList>
            <person name="Palmer J.M."/>
        </authorList>
    </citation>
    <scope>NUCLEOTIDE SEQUENCE [LARGE SCALE GENOMIC DNA]</scope>
    <source>
        <strain evidence="1 2">XC_2019</strain>
        <tissue evidence="1">Muscle</tissue>
    </source>
</reference>
<evidence type="ECO:0000313" key="1">
    <source>
        <dbReference type="EMBL" id="MEQ2196431.1"/>
    </source>
</evidence>
<dbReference type="Proteomes" id="UP001434883">
    <property type="component" value="Unassembled WGS sequence"/>
</dbReference>
<accession>A0ABV0QM19</accession>
<dbReference type="EMBL" id="JAHRIN010016874">
    <property type="protein sequence ID" value="MEQ2196431.1"/>
    <property type="molecule type" value="Genomic_DNA"/>
</dbReference>
<protein>
    <submittedName>
        <fullName evidence="1">Uncharacterized protein</fullName>
    </submittedName>
</protein>